<dbReference type="AlphaFoldDB" id="A0A1A8WFF2"/>
<evidence type="ECO:0000313" key="2">
    <source>
        <dbReference type="EMBL" id="SBS91684.1"/>
    </source>
</evidence>
<dbReference type="SUPFAM" id="SSF48371">
    <property type="entry name" value="ARM repeat"/>
    <property type="match status" value="1"/>
</dbReference>
<dbReference type="InterPro" id="IPR016024">
    <property type="entry name" value="ARM-type_fold"/>
</dbReference>
<accession>A0A1A8WFF2</accession>
<reference evidence="3" key="1">
    <citation type="submission" date="2016-05" db="EMBL/GenBank/DDBJ databases">
        <authorList>
            <person name="Naeem Raeece"/>
        </authorList>
    </citation>
    <scope>NUCLEOTIDE SEQUENCE [LARGE SCALE GENOMIC DNA]</scope>
</reference>
<dbReference type="Pfam" id="PF25757">
    <property type="entry name" value="TPR_DNAAF5"/>
    <property type="match status" value="1"/>
</dbReference>
<dbReference type="Proteomes" id="UP000078560">
    <property type="component" value="Unassembled WGS sequence"/>
</dbReference>
<dbReference type="PANTHER" id="PTHR16216">
    <property type="entry name" value="DYNEIN ASSEMBLY FACTOR 5, AXONEMAL"/>
    <property type="match status" value="1"/>
</dbReference>
<dbReference type="PANTHER" id="PTHR16216:SF2">
    <property type="entry name" value="DYNEIN AXONEMAL ASSEMBLY FACTOR 5"/>
    <property type="match status" value="1"/>
</dbReference>
<evidence type="ECO:0000259" key="1">
    <source>
        <dbReference type="Pfam" id="PF25757"/>
    </source>
</evidence>
<organism evidence="2 3">
    <name type="scientific">Plasmodium ovale curtisi</name>
    <dbReference type="NCBI Taxonomy" id="864141"/>
    <lineage>
        <taxon>Eukaryota</taxon>
        <taxon>Sar</taxon>
        <taxon>Alveolata</taxon>
        <taxon>Apicomplexa</taxon>
        <taxon>Aconoidasida</taxon>
        <taxon>Haemosporida</taxon>
        <taxon>Plasmodiidae</taxon>
        <taxon>Plasmodium</taxon>
        <taxon>Plasmodium (Plasmodium)</taxon>
    </lineage>
</organism>
<dbReference type="InterPro" id="IPR057978">
    <property type="entry name" value="TPR_DAAF5"/>
</dbReference>
<dbReference type="InterPro" id="IPR052623">
    <property type="entry name" value="DAAF5"/>
</dbReference>
<feature type="non-terminal residue" evidence="2">
    <location>
        <position position="215"/>
    </location>
</feature>
<feature type="domain" description="Dynein axonemal assembly factor 5 TPR repeats" evidence="1">
    <location>
        <begin position="39"/>
        <end position="207"/>
    </location>
</feature>
<proteinExistence type="predicted"/>
<dbReference type="EMBL" id="FLQU01001153">
    <property type="protein sequence ID" value="SBS91684.1"/>
    <property type="molecule type" value="Genomic_DNA"/>
</dbReference>
<evidence type="ECO:0000313" key="3">
    <source>
        <dbReference type="Proteomes" id="UP000078560"/>
    </source>
</evidence>
<gene>
    <name evidence="2" type="ORF">POVCU2_0069250</name>
</gene>
<name>A0A1A8WFF2_PLAOA</name>
<protein>
    <recommendedName>
        <fullName evidence="1">Dynein axonemal assembly factor 5 TPR repeats domain-containing protein</fullName>
    </recommendedName>
</protein>
<sequence length="215" mass="25945">MSNTIHEESICHVLFPKCMENHLELLNNRETSDNDEKLNSLNFIHEKLIGFFNKCNEDEKKRFCDFFHHYLFRSLNIWINDEFDECRIFALNIYFLIETNLNDILLNDILFKNIENDKNNFLLICVNRLKEDENNKIVEEKEEIRLKILQFLKLIINRYKNYQTNKDMLNIYIYIQDILIALCLLINDPFPLIKKTSFEILSELNFEEPQKELAP</sequence>